<dbReference type="GO" id="GO:0016020">
    <property type="term" value="C:membrane"/>
    <property type="evidence" value="ECO:0007669"/>
    <property type="project" value="InterPro"/>
</dbReference>
<evidence type="ECO:0000313" key="3">
    <source>
        <dbReference type="EMBL" id="PND36136.1"/>
    </source>
</evidence>
<accession>A0A2N8KRQ9</accession>
<dbReference type="SUPFAM" id="SSF55874">
    <property type="entry name" value="ATPase domain of HSP90 chaperone/DNA topoisomerase II/histidine kinase"/>
    <property type="match status" value="1"/>
</dbReference>
<dbReference type="EMBL" id="POSP01000004">
    <property type="protein sequence ID" value="PND36136.1"/>
    <property type="molecule type" value="Genomic_DNA"/>
</dbReference>
<keyword evidence="1" id="KW-0472">Membrane</keyword>
<keyword evidence="1" id="KW-1133">Transmembrane helix</keyword>
<dbReference type="Proteomes" id="UP000235916">
    <property type="component" value="Unassembled WGS sequence"/>
</dbReference>
<dbReference type="InterPro" id="IPR036890">
    <property type="entry name" value="HATPase_C_sf"/>
</dbReference>
<evidence type="ECO:0000256" key="1">
    <source>
        <dbReference type="SAM" id="Phobius"/>
    </source>
</evidence>
<feature type="transmembrane region" description="Helical" evidence="1">
    <location>
        <begin position="83"/>
        <end position="104"/>
    </location>
</feature>
<dbReference type="Gene3D" id="3.30.565.10">
    <property type="entry name" value="Histidine kinase-like ATPase, C-terminal domain"/>
    <property type="match status" value="1"/>
</dbReference>
<dbReference type="InterPro" id="IPR003594">
    <property type="entry name" value="HATPase_dom"/>
</dbReference>
<protein>
    <submittedName>
        <fullName evidence="3">Sensor histidine kinase</fullName>
    </submittedName>
</protein>
<dbReference type="PANTHER" id="PTHR34220:SF9">
    <property type="entry name" value="SIGNAL TRANSDUCTION HISTIDINE KINASE INTERNAL REGION DOMAIN-CONTAINING PROTEIN"/>
    <property type="match status" value="1"/>
</dbReference>
<sequence length="377" mass="41297">MNWPQILLRQALIIAGITLFMGLLLTVQTPDPFGRNWDRTQRQWLYCFLITVGCSLMIQLLARASTALINLRRTRRGQDTLPWPGWPLSLVCLVLGTLLGYSLAVELGNSLTGEKVLGPLRSDLRSTLGMLGMSLLPGLALTIYFVGRGQVEAARNQALNAERLAAENQLRLLESQLEPHMLFNTLANLRVLIGMDAARAQSMLDHLIAFLRATLNASRSGSHPLREEFARLRDYLALMQVRMGSRLQPQLDLPAELAELPVPPLLLQPLVENAIKHGLEPAIAGGLLQISARREGDQLILEVLDHGVGLSAAKPGAEAEGTHFGLHQVRARLATQFGDGAGLRLQSLEVPEHGTRARIHLPLSNAQTARPDPHPAP</sequence>
<proteinExistence type="predicted"/>
<keyword evidence="1" id="KW-0812">Transmembrane</keyword>
<dbReference type="OrthoDB" id="2514702at2"/>
<feature type="domain" description="Histidine kinase/HSP90-like ATPase" evidence="2">
    <location>
        <begin position="262"/>
        <end position="365"/>
    </location>
</feature>
<evidence type="ECO:0000259" key="2">
    <source>
        <dbReference type="SMART" id="SM00387"/>
    </source>
</evidence>
<organism evidence="3 4">
    <name type="scientific">Kinneretia aquatilis</name>
    <dbReference type="NCBI Taxonomy" id="2070761"/>
    <lineage>
        <taxon>Bacteria</taxon>
        <taxon>Pseudomonadati</taxon>
        <taxon>Pseudomonadota</taxon>
        <taxon>Betaproteobacteria</taxon>
        <taxon>Burkholderiales</taxon>
        <taxon>Sphaerotilaceae</taxon>
        <taxon>Roseateles</taxon>
    </lineage>
</organism>
<dbReference type="SMART" id="SM00387">
    <property type="entry name" value="HATPase_c"/>
    <property type="match status" value="1"/>
</dbReference>
<dbReference type="GO" id="GO:0000155">
    <property type="term" value="F:phosphorelay sensor kinase activity"/>
    <property type="evidence" value="ECO:0007669"/>
    <property type="project" value="InterPro"/>
</dbReference>
<keyword evidence="3" id="KW-0418">Kinase</keyword>
<reference evidence="3 4" key="1">
    <citation type="submission" date="2018-01" db="EMBL/GenBank/DDBJ databases">
        <title>Draft genome sequence of Paucibacter aquatile CR182 isolated from freshwater of the Nakdong River.</title>
        <authorList>
            <person name="Choi A."/>
            <person name="Chung E.J."/>
        </authorList>
    </citation>
    <scope>NUCLEOTIDE SEQUENCE [LARGE SCALE GENOMIC DNA]</scope>
    <source>
        <strain evidence="3 4">CR182</strain>
    </source>
</reference>
<gene>
    <name evidence="3" type="ORF">C1O66_20620</name>
</gene>
<comment type="caution">
    <text evidence="3">The sequence shown here is derived from an EMBL/GenBank/DDBJ whole genome shotgun (WGS) entry which is preliminary data.</text>
</comment>
<dbReference type="Pfam" id="PF02518">
    <property type="entry name" value="HATPase_c"/>
    <property type="match status" value="1"/>
</dbReference>
<dbReference type="AlphaFoldDB" id="A0A2N8KRQ9"/>
<evidence type="ECO:0000313" key="4">
    <source>
        <dbReference type="Proteomes" id="UP000235916"/>
    </source>
</evidence>
<dbReference type="InterPro" id="IPR010559">
    <property type="entry name" value="Sig_transdc_His_kin_internal"/>
</dbReference>
<keyword evidence="3" id="KW-0808">Transferase</keyword>
<dbReference type="InterPro" id="IPR050640">
    <property type="entry name" value="Bact_2-comp_sensor_kinase"/>
</dbReference>
<dbReference type="Pfam" id="PF06580">
    <property type="entry name" value="His_kinase"/>
    <property type="match status" value="1"/>
</dbReference>
<name>A0A2N8KRQ9_9BURK</name>
<feature type="transmembrane region" description="Helical" evidence="1">
    <location>
        <begin position="43"/>
        <end position="62"/>
    </location>
</feature>
<dbReference type="PANTHER" id="PTHR34220">
    <property type="entry name" value="SENSOR HISTIDINE KINASE YPDA"/>
    <property type="match status" value="1"/>
</dbReference>
<feature type="transmembrane region" description="Helical" evidence="1">
    <location>
        <begin position="7"/>
        <end position="27"/>
    </location>
</feature>
<keyword evidence="4" id="KW-1185">Reference proteome</keyword>
<feature type="transmembrane region" description="Helical" evidence="1">
    <location>
        <begin position="124"/>
        <end position="146"/>
    </location>
</feature>